<keyword evidence="6 11" id="KW-0479">Metal-binding</keyword>
<dbReference type="Gene3D" id="3.10.450.40">
    <property type="match status" value="1"/>
</dbReference>
<dbReference type="NCBIfam" id="NF008559">
    <property type="entry name" value="PRK11504.1"/>
    <property type="match status" value="1"/>
</dbReference>
<dbReference type="SUPFAM" id="SSF49998">
    <property type="entry name" value="Amine oxidase catalytic domain"/>
    <property type="match status" value="1"/>
</dbReference>
<evidence type="ECO:0000313" key="15">
    <source>
        <dbReference type="Proteomes" id="UP001164020"/>
    </source>
</evidence>
<dbReference type="PROSITE" id="PS01164">
    <property type="entry name" value="COPPER_AMINE_OXID_1"/>
    <property type="match status" value="1"/>
</dbReference>
<comment type="cofactor">
    <cofactor evidence="2">
        <name>Mn(2+)</name>
        <dbReference type="ChEBI" id="CHEBI:29035"/>
    </cofactor>
</comment>
<proteinExistence type="inferred from homology"/>
<dbReference type="PANTHER" id="PTHR10638">
    <property type="entry name" value="COPPER AMINE OXIDASE"/>
    <property type="match status" value="1"/>
</dbReference>
<evidence type="ECO:0000256" key="6">
    <source>
        <dbReference type="ARBA" id="ARBA00022723"/>
    </source>
</evidence>
<evidence type="ECO:0000256" key="4">
    <source>
        <dbReference type="ARBA" id="ARBA00007983"/>
    </source>
</evidence>
<dbReference type="InterPro" id="IPR016182">
    <property type="entry name" value="Cu_amine_oxidase_N-reg"/>
</dbReference>
<dbReference type="Pfam" id="PF02728">
    <property type="entry name" value="Cu_amine_oxidN3"/>
    <property type="match status" value="1"/>
</dbReference>
<dbReference type="SUPFAM" id="SSF54416">
    <property type="entry name" value="Amine oxidase N-terminal region"/>
    <property type="match status" value="1"/>
</dbReference>
<dbReference type="EMBL" id="CP114029">
    <property type="protein sequence ID" value="WAP71121.1"/>
    <property type="molecule type" value="Genomic_DNA"/>
</dbReference>
<evidence type="ECO:0000256" key="8">
    <source>
        <dbReference type="ARBA" id="ARBA00023002"/>
    </source>
</evidence>
<dbReference type="Gene3D" id="2.70.98.20">
    <property type="entry name" value="Copper amine oxidase, catalytic domain"/>
    <property type="match status" value="1"/>
</dbReference>
<evidence type="ECO:0000256" key="9">
    <source>
        <dbReference type="ARBA" id="ARBA00023008"/>
    </source>
</evidence>
<feature type="domain" description="Copper amine oxidase N3-terminal" evidence="13">
    <location>
        <begin position="39"/>
        <end position="133"/>
    </location>
</feature>
<name>A0ABY7C787_9HYPH</name>
<keyword evidence="9 11" id="KW-0186">Copper</keyword>
<keyword evidence="10" id="KW-0464">Manganese</keyword>
<comment type="cofactor">
    <cofactor evidence="11">
        <name>Cu cation</name>
        <dbReference type="ChEBI" id="CHEBI:23378"/>
    </cofactor>
    <text evidence="11">Contains 1 topaquinone per subunit.</text>
</comment>
<dbReference type="InterPro" id="IPR036460">
    <property type="entry name" value="Cu_amine_oxidase_C_sf"/>
</dbReference>
<comment type="subunit">
    <text evidence="5">Homodimer.</text>
</comment>
<comment type="similarity">
    <text evidence="4 11">Belongs to the copper/topaquinone oxidase family.</text>
</comment>
<dbReference type="Pfam" id="PF01179">
    <property type="entry name" value="Cu_amine_oxid"/>
    <property type="match status" value="1"/>
</dbReference>
<accession>A0ABY7C787</accession>
<dbReference type="Proteomes" id="UP001164020">
    <property type="component" value="Chromosome"/>
</dbReference>
<evidence type="ECO:0000259" key="13">
    <source>
        <dbReference type="Pfam" id="PF02728"/>
    </source>
</evidence>
<evidence type="ECO:0000256" key="7">
    <source>
        <dbReference type="ARBA" id="ARBA00022772"/>
    </source>
</evidence>
<dbReference type="InterPro" id="IPR015798">
    <property type="entry name" value="Cu_amine_oxidase_C"/>
</dbReference>
<evidence type="ECO:0000256" key="3">
    <source>
        <dbReference type="ARBA" id="ARBA00001947"/>
    </source>
</evidence>
<keyword evidence="15" id="KW-1185">Reference proteome</keyword>
<evidence type="ECO:0000256" key="1">
    <source>
        <dbReference type="ARBA" id="ARBA00001935"/>
    </source>
</evidence>
<dbReference type="InterPro" id="IPR049948">
    <property type="entry name" value="Cu_Am_ox_TPQ-bd"/>
</dbReference>
<dbReference type="PANTHER" id="PTHR10638:SF86">
    <property type="entry name" value="COPPER AMINE OXIDASE 1-RELATED"/>
    <property type="match status" value="1"/>
</dbReference>
<comment type="cofactor">
    <cofactor evidence="3">
        <name>Zn(2+)</name>
        <dbReference type="ChEBI" id="CHEBI:29105"/>
    </cofactor>
</comment>
<dbReference type="InterPro" id="IPR000269">
    <property type="entry name" value="Cu_amine_oxidase"/>
</dbReference>
<dbReference type="EC" id="1.4.3.-" evidence="11"/>
<protein>
    <recommendedName>
        <fullName evidence="11">Amine oxidase</fullName>
        <ecNumber evidence="11">1.4.3.-</ecNumber>
    </recommendedName>
</protein>
<keyword evidence="8 11" id="KW-0560">Oxidoreductase</keyword>
<comment type="PTM">
    <text evidence="11">Topaquinone (TPQ) is generated by copper-dependent autoxidation of a specific tyrosyl residue.</text>
</comment>
<sequence length="580" mass="64813">MREARVNVYPRRGLGVWRCIVSLAEEKLLSKVLYETARPMIQPEEFLEVEACVKLDPRFVEACAKRGITDMDMVCVDPWSAGNFGVEGEEGLHLSHTFAWVRTREDDNLYAHPIEGLNAVVDIKKMEVLRVDDYGGPPVPWKEVNYAAQFRETFRDDLKPIDIEQKEGVTFKLDGHQISWADWSMVIGFSSREGLTLHDIKIAGRPVVYRASIAEMVVPYGSTENAHFRKNVFDIGEYGVGKLANSLKLGCDCLGAIAYLDAVYANRTGETITIENAICIHEEDFGIAWKHWDFRTEKTEVRRARRLVISSISTVGNYEYGFYWYFYLDGTIEHEIKATGIINTVACEPGNPGKYGVEVSPGVAGQIHQHLFCARLDMAIDGKDNAVVECNTLSAPMGPENPHGNAFWVEETTLDSECGRSRNADTERYWKFVSSSRKNAVGRPTAYKLHPVHAIRNFYQPGSPSGLRASFTDEHLWVTAFDAEERYPAGEHVNHSDGSDGVATYAAKGRPVAGEDLVAWHVFGLHHQPRVEDFPVQPCVTTGFTLMPTGFFDGNPNMDLPPDTNKKSSHVNACCHAAAE</sequence>
<evidence type="ECO:0000259" key="12">
    <source>
        <dbReference type="Pfam" id="PF01179"/>
    </source>
</evidence>
<gene>
    <name evidence="14" type="ORF">OH818_08500</name>
</gene>
<organism evidence="14 15">
    <name type="scientific">Jiella pelagia</name>
    <dbReference type="NCBI Taxonomy" id="2986949"/>
    <lineage>
        <taxon>Bacteria</taxon>
        <taxon>Pseudomonadati</taxon>
        <taxon>Pseudomonadota</taxon>
        <taxon>Alphaproteobacteria</taxon>
        <taxon>Hyphomicrobiales</taxon>
        <taxon>Aurantimonadaceae</taxon>
        <taxon>Jiella</taxon>
    </lineage>
</organism>
<dbReference type="GO" id="GO:0008131">
    <property type="term" value="F:primary methylamine oxidase activity"/>
    <property type="evidence" value="ECO:0007669"/>
    <property type="project" value="UniProtKB-EC"/>
</dbReference>
<evidence type="ECO:0000256" key="2">
    <source>
        <dbReference type="ARBA" id="ARBA00001936"/>
    </source>
</evidence>
<reference evidence="14" key="1">
    <citation type="submission" date="2022-12" db="EMBL/GenBank/DDBJ databases">
        <title>Jiella pelagia sp. nov., isolated from phosphonate enriched culture of Northwest Pacific surface seawater.</title>
        <authorList>
            <person name="Shin D.Y."/>
            <person name="Hwang C.Y."/>
        </authorList>
    </citation>
    <scope>NUCLEOTIDE SEQUENCE</scope>
    <source>
        <strain evidence="14">HL-NP1</strain>
    </source>
</reference>
<evidence type="ECO:0000313" key="14">
    <source>
        <dbReference type="EMBL" id="WAP71121.1"/>
    </source>
</evidence>
<evidence type="ECO:0000256" key="10">
    <source>
        <dbReference type="ARBA" id="ARBA00023211"/>
    </source>
</evidence>
<keyword evidence="7 11" id="KW-0801">TPQ</keyword>
<dbReference type="InterPro" id="IPR015802">
    <property type="entry name" value="Cu_amine_oxidase_N3"/>
</dbReference>
<evidence type="ECO:0000256" key="5">
    <source>
        <dbReference type="ARBA" id="ARBA00011738"/>
    </source>
</evidence>
<comment type="cofactor">
    <cofactor evidence="1">
        <name>Cu cation</name>
        <dbReference type="ChEBI" id="CHEBI:23378"/>
    </cofactor>
</comment>
<evidence type="ECO:0000256" key="11">
    <source>
        <dbReference type="RuleBase" id="RU000672"/>
    </source>
</evidence>
<feature type="domain" description="Copper amine oxidase catalytic" evidence="12">
    <location>
        <begin position="162"/>
        <end position="557"/>
    </location>
</feature>